<keyword evidence="2" id="KW-0503">Monooxygenase</keyword>
<comment type="similarity">
    <text evidence="1 2">Belongs to the cytochrome P450 family.</text>
</comment>
<dbReference type="InterPro" id="IPR002397">
    <property type="entry name" value="Cyt_P450_B"/>
</dbReference>
<evidence type="ECO:0000313" key="4">
    <source>
        <dbReference type="Proteomes" id="UP001167160"/>
    </source>
</evidence>
<sequence length="365" mass="39733">MTHHDALQEVLGDPRFAKNPLHWRALAEGEVPPGWPLMTFIVNKGMTTADGAEHRRLRGPVTRAFTPRRVEALRPHIEERVDALLDRLAETGPGPVDLREHFAYPLPMNMISDLLGIPAAHRDELHHRCDILVSSATEPADAIANFQALQVLMDGIVEEKRNDPADDLTSALIAGGENGDGLTPGELTGTLLLMFLAGHATTLNLISNAVRALLTHPRQLELARSGEVPWSAVVEETLRWDSPVGQFPMRYATEDVDVGGTCIPRGDAVLASYAAAGRDPRRFGPDAGSFDITREPQRHLSFGHGAHFCIGAPLARMEAETALARLFRRFPRLAPAVDPEKLEPVPSVVSNGPDTLPVILGRPEA</sequence>
<dbReference type="InterPro" id="IPR001128">
    <property type="entry name" value="Cyt_P450"/>
</dbReference>
<keyword evidence="4" id="KW-1185">Reference proteome</keyword>
<dbReference type="PRINTS" id="PR00385">
    <property type="entry name" value="P450"/>
</dbReference>
<proteinExistence type="inferred from homology"/>
<reference evidence="3" key="1">
    <citation type="journal article" date="2023" name="Int. J. Syst. Evol. Microbiol.">
        <title>Streptomyces meridianus sp. nov. isolated from brackish water of the Tagus estuary in Alcochete, Portugal.</title>
        <authorList>
            <person name="Santos J.D.N."/>
            <person name="Klimek D."/>
            <person name="Calusinska M."/>
            <person name="Lobo Da Cunha A."/>
            <person name="Catita J."/>
            <person name="Goncalves H."/>
            <person name="Gonzalez I."/>
            <person name="Reyes F."/>
            <person name="Lage O.M."/>
        </authorList>
    </citation>
    <scope>NUCLEOTIDE SEQUENCE</scope>
    <source>
        <strain evidence="3">MTZ3.1</strain>
    </source>
</reference>
<gene>
    <name evidence="3" type="ORF">M1E25_21680</name>
</gene>
<dbReference type="InterPro" id="IPR036396">
    <property type="entry name" value="Cyt_P450_sf"/>
</dbReference>
<comment type="caution">
    <text evidence="3">The sequence shown here is derived from an EMBL/GenBank/DDBJ whole genome shotgun (WGS) entry which is preliminary data.</text>
</comment>
<dbReference type="CDD" id="cd11029">
    <property type="entry name" value="CYP107-like"/>
    <property type="match status" value="1"/>
</dbReference>
<protein>
    <submittedName>
        <fullName evidence="3">Cytochrome P450</fullName>
    </submittedName>
</protein>
<dbReference type="EMBL" id="JAMQGM010000048">
    <property type="protein sequence ID" value="MCM2579922.1"/>
    <property type="molecule type" value="Genomic_DNA"/>
</dbReference>
<evidence type="ECO:0000256" key="2">
    <source>
        <dbReference type="RuleBase" id="RU000461"/>
    </source>
</evidence>
<dbReference type="RefSeq" id="WP_251418335.1">
    <property type="nucleotide sequence ID" value="NZ_JAMQGM010000048.1"/>
</dbReference>
<dbReference type="Pfam" id="PF00067">
    <property type="entry name" value="p450"/>
    <property type="match status" value="1"/>
</dbReference>
<dbReference type="PANTHER" id="PTHR46696:SF1">
    <property type="entry name" value="CYTOCHROME P450 YJIB-RELATED"/>
    <property type="match status" value="1"/>
</dbReference>
<evidence type="ECO:0000256" key="1">
    <source>
        <dbReference type="ARBA" id="ARBA00010617"/>
    </source>
</evidence>
<dbReference type="InterPro" id="IPR017972">
    <property type="entry name" value="Cyt_P450_CS"/>
</dbReference>
<dbReference type="SUPFAM" id="SSF48264">
    <property type="entry name" value="Cytochrome P450"/>
    <property type="match status" value="1"/>
</dbReference>
<organism evidence="3 4">
    <name type="scientific">Streptomyces meridianus</name>
    <dbReference type="NCBI Taxonomy" id="2938945"/>
    <lineage>
        <taxon>Bacteria</taxon>
        <taxon>Bacillati</taxon>
        <taxon>Actinomycetota</taxon>
        <taxon>Actinomycetes</taxon>
        <taxon>Kitasatosporales</taxon>
        <taxon>Streptomycetaceae</taxon>
        <taxon>Streptomyces</taxon>
    </lineage>
</organism>
<dbReference type="PRINTS" id="PR00359">
    <property type="entry name" value="BP450"/>
</dbReference>
<keyword evidence="2" id="KW-0479">Metal-binding</keyword>
<dbReference type="PROSITE" id="PS00086">
    <property type="entry name" value="CYTOCHROME_P450"/>
    <property type="match status" value="1"/>
</dbReference>
<dbReference type="Proteomes" id="UP001167160">
    <property type="component" value="Unassembled WGS sequence"/>
</dbReference>
<keyword evidence="2" id="KW-0349">Heme</keyword>
<keyword evidence="2" id="KW-0560">Oxidoreductase</keyword>
<accession>A0ABT0XBN1</accession>
<name>A0ABT0XBN1_9ACTN</name>
<keyword evidence="2" id="KW-0408">Iron</keyword>
<evidence type="ECO:0000313" key="3">
    <source>
        <dbReference type="EMBL" id="MCM2579922.1"/>
    </source>
</evidence>
<dbReference type="PANTHER" id="PTHR46696">
    <property type="entry name" value="P450, PUTATIVE (EUROFUNG)-RELATED"/>
    <property type="match status" value="1"/>
</dbReference>
<dbReference type="Gene3D" id="1.10.630.10">
    <property type="entry name" value="Cytochrome P450"/>
    <property type="match status" value="1"/>
</dbReference>